<evidence type="ECO:0000313" key="1">
    <source>
        <dbReference type="EMBL" id="BAU73542.1"/>
    </source>
</evidence>
<evidence type="ECO:0000313" key="2">
    <source>
        <dbReference type="Proteomes" id="UP000218554"/>
    </source>
</evidence>
<dbReference type="Pfam" id="PF21842">
    <property type="entry name" value="DUF6901"/>
    <property type="match status" value="1"/>
</dbReference>
<sequence length="110" mass="12655">MLRAMAWFHQPFSSSSETFYRVVGTYLLGQHLRQERGLEPDWNLDGLRELYRNLRQVNLGMAGRLRAAAEEDSSLNGLILLDLLAADTLYSLDSYEGELDGFFAEFFEEE</sequence>
<dbReference type="KEGG" id="pfuw:KF707C_18540"/>
<dbReference type="InterPro" id="IPR054196">
    <property type="entry name" value="DUF6901"/>
</dbReference>
<dbReference type="AlphaFoldDB" id="A0AAD1FEX3"/>
<dbReference type="Proteomes" id="UP000218554">
    <property type="component" value="Chromosome"/>
</dbReference>
<reference evidence="2" key="1">
    <citation type="submission" date="2015-05" db="EMBL/GenBank/DDBJ databases">
        <title>Draft genome sequencing of a biphenyl-degrading bacterium, Pseudomonas balearica KF707 (=NBRC110670).</title>
        <authorList>
            <person name="Kimura N."/>
            <person name="Hirose J."/>
            <person name="Watanabe T."/>
            <person name="Suenaga H."/>
            <person name="Fujihara H."/>
            <person name="Noguchi M."/>
            <person name="Hashimoto M."/>
            <person name="Shimodaira J."/>
            <person name="Tsuchikane K."/>
            <person name="Hosoyama A."/>
            <person name="Yamazoe A."/>
            <person name="Fujita N."/>
            <person name="Furukawa K."/>
        </authorList>
    </citation>
    <scope>NUCLEOTIDE SEQUENCE [LARGE SCALE GENOMIC DNA]</scope>
    <source>
        <strain evidence="2">DSM 10086 / NBRC 110670 / KF707</strain>
    </source>
</reference>
<protein>
    <submittedName>
        <fullName evidence="1">Uncharacterized protein</fullName>
    </submittedName>
</protein>
<gene>
    <name evidence="1" type="ORF">KF707C_18540</name>
</gene>
<name>A0AAD1FEX3_METFU</name>
<accession>A0AAD1FEX3</accession>
<reference evidence="1 2" key="2">
    <citation type="journal article" date="2017" name="Int. J. Syst. Evol. Microbiol.">
        <title>Pseudomonas furukawaii sp. nov., a polychlorinated biphenyl-degrading bacterium isolated from biphenyl-contaminated soil in Japan.</title>
        <authorList>
            <person name="Kimura N."/>
            <person name="Watanabe T."/>
            <person name="Suenaga H."/>
            <person name="Fujihara H."/>
            <person name="Futagami T."/>
            <person name="Goto M."/>
            <person name="Hanada S."/>
            <person name="Hirose J."/>
        </authorList>
    </citation>
    <scope>NUCLEOTIDE SEQUENCE [LARGE SCALE GENOMIC DNA]</scope>
    <source>
        <strain evidence="2">DSM 10086 / NBRC 110670 / KF707</strain>
    </source>
</reference>
<organism evidence="1 2">
    <name type="scientific">Metapseudomonas furukawaii</name>
    <name type="common">Pseudomonas furukawaii</name>
    <dbReference type="NCBI Taxonomy" id="1149133"/>
    <lineage>
        <taxon>Bacteria</taxon>
        <taxon>Pseudomonadati</taxon>
        <taxon>Pseudomonadota</taxon>
        <taxon>Gammaproteobacteria</taxon>
        <taxon>Pseudomonadales</taxon>
        <taxon>Pseudomonadaceae</taxon>
        <taxon>Metapseudomonas</taxon>
    </lineage>
</organism>
<keyword evidence="2" id="KW-1185">Reference proteome</keyword>
<dbReference type="EMBL" id="AP014862">
    <property type="protein sequence ID" value="BAU73542.1"/>
    <property type="molecule type" value="Genomic_DNA"/>
</dbReference>
<proteinExistence type="predicted"/>